<dbReference type="InterPro" id="IPR009075">
    <property type="entry name" value="AcylCo_DH/oxidase_C"/>
</dbReference>
<evidence type="ECO:0000259" key="6">
    <source>
        <dbReference type="Pfam" id="PF00441"/>
    </source>
</evidence>
<keyword evidence="10" id="KW-1185">Reference proteome</keyword>
<dbReference type="Gene3D" id="1.20.140.10">
    <property type="entry name" value="Butyryl-CoA Dehydrogenase, subunit A, domain 3"/>
    <property type="match status" value="1"/>
</dbReference>
<evidence type="ECO:0000313" key="9">
    <source>
        <dbReference type="EMBL" id="UVW36083.1"/>
    </source>
</evidence>
<reference evidence="9" key="1">
    <citation type="submission" date="2022-08" db="EMBL/GenBank/DDBJ databases">
        <title>Catabolic pathway analysis in culturable SAR92 clade bacteria reveals their overlooked roles in DMSP degradation in coastal seas.</title>
        <authorList>
            <person name="He X."/>
            <person name="Zhang X."/>
            <person name="Zhang Y."/>
        </authorList>
    </citation>
    <scope>NUCLEOTIDE SEQUENCE</scope>
    <source>
        <strain evidence="9">H455</strain>
    </source>
</reference>
<evidence type="ECO:0000256" key="2">
    <source>
        <dbReference type="ARBA" id="ARBA00009347"/>
    </source>
</evidence>
<dbReference type="PROSITE" id="PS00072">
    <property type="entry name" value="ACYL_COA_DH_1"/>
    <property type="match status" value="1"/>
</dbReference>
<evidence type="ECO:0000256" key="5">
    <source>
        <dbReference type="RuleBase" id="RU362125"/>
    </source>
</evidence>
<dbReference type="Gene3D" id="1.10.540.10">
    <property type="entry name" value="Acyl-CoA dehydrogenase/oxidase, N-terminal domain"/>
    <property type="match status" value="1"/>
</dbReference>
<keyword evidence="5" id="KW-0560">Oxidoreductase</keyword>
<dbReference type="Gene3D" id="2.40.110.10">
    <property type="entry name" value="Butyryl-CoA Dehydrogenase, subunit A, domain 2"/>
    <property type="match status" value="1"/>
</dbReference>
<dbReference type="SUPFAM" id="SSF47203">
    <property type="entry name" value="Acyl-CoA dehydrogenase C-terminal domain-like"/>
    <property type="match status" value="1"/>
</dbReference>
<dbReference type="PANTHER" id="PTHR43884">
    <property type="entry name" value="ACYL-COA DEHYDROGENASE"/>
    <property type="match status" value="1"/>
</dbReference>
<dbReference type="PANTHER" id="PTHR43884:SF22">
    <property type="entry name" value="BLR3437 PROTEIN"/>
    <property type="match status" value="1"/>
</dbReference>
<dbReference type="Pfam" id="PF02770">
    <property type="entry name" value="Acyl-CoA_dh_M"/>
    <property type="match status" value="1"/>
</dbReference>
<feature type="domain" description="Acyl-CoA dehydrogenase/oxidase C-terminal" evidence="6">
    <location>
        <begin position="236"/>
        <end position="385"/>
    </location>
</feature>
<dbReference type="InterPro" id="IPR006089">
    <property type="entry name" value="Acyl-CoA_DH_CS"/>
</dbReference>
<name>A0ABY5TQH8_9GAMM</name>
<evidence type="ECO:0000256" key="4">
    <source>
        <dbReference type="ARBA" id="ARBA00022827"/>
    </source>
</evidence>
<dbReference type="SUPFAM" id="SSF56645">
    <property type="entry name" value="Acyl-CoA dehydrogenase NM domain-like"/>
    <property type="match status" value="1"/>
</dbReference>
<evidence type="ECO:0000313" key="10">
    <source>
        <dbReference type="Proteomes" id="UP001059934"/>
    </source>
</evidence>
<keyword evidence="4 5" id="KW-0274">FAD</keyword>
<evidence type="ECO:0000256" key="1">
    <source>
        <dbReference type="ARBA" id="ARBA00001974"/>
    </source>
</evidence>
<keyword evidence="3 5" id="KW-0285">Flavoprotein</keyword>
<evidence type="ECO:0000259" key="7">
    <source>
        <dbReference type="Pfam" id="PF02770"/>
    </source>
</evidence>
<dbReference type="EMBL" id="CP103416">
    <property type="protein sequence ID" value="UVW36083.1"/>
    <property type="molecule type" value="Genomic_DNA"/>
</dbReference>
<dbReference type="InterPro" id="IPR013786">
    <property type="entry name" value="AcylCoA_DH/ox_N"/>
</dbReference>
<evidence type="ECO:0000256" key="3">
    <source>
        <dbReference type="ARBA" id="ARBA00022630"/>
    </source>
</evidence>
<comment type="similarity">
    <text evidence="2 5">Belongs to the acyl-CoA dehydrogenase family.</text>
</comment>
<feature type="domain" description="Acyl-CoA oxidase/dehydrogenase middle" evidence="7">
    <location>
        <begin position="131"/>
        <end position="224"/>
    </location>
</feature>
<dbReference type="InterPro" id="IPR006091">
    <property type="entry name" value="Acyl-CoA_Oxase/DH_mid-dom"/>
</dbReference>
<protein>
    <submittedName>
        <fullName evidence="9">Acyl-CoA dehydrogenase family protein</fullName>
    </submittedName>
</protein>
<dbReference type="InterPro" id="IPR036250">
    <property type="entry name" value="AcylCo_DH-like_C"/>
</dbReference>
<accession>A0ABY5TQH8</accession>
<dbReference type="InterPro" id="IPR009100">
    <property type="entry name" value="AcylCoA_DH/oxidase_NM_dom_sf"/>
</dbReference>
<dbReference type="InterPro" id="IPR046373">
    <property type="entry name" value="Acyl-CoA_Oxase/DH_mid-dom_sf"/>
</dbReference>
<dbReference type="Pfam" id="PF02771">
    <property type="entry name" value="Acyl-CoA_dh_N"/>
    <property type="match status" value="1"/>
</dbReference>
<dbReference type="Proteomes" id="UP001059934">
    <property type="component" value="Chromosome"/>
</dbReference>
<comment type="cofactor">
    <cofactor evidence="1 5">
        <name>FAD</name>
        <dbReference type="ChEBI" id="CHEBI:57692"/>
    </cofactor>
</comment>
<evidence type="ECO:0000259" key="8">
    <source>
        <dbReference type="Pfam" id="PF02771"/>
    </source>
</evidence>
<dbReference type="InterPro" id="IPR037069">
    <property type="entry name" value="AcylCoA_DH/ox_N_sf"/>
</dbReference>
<gene>
    <name evidence="9" type="ORF">NYF23_05590</name>
</gene>
<proteinExistence type="inferred from homology"/>
<feature type="domain" description="Acyl-CoA dehydrogenase/oxidase N-terminal" evidence="8">
    <location>
        <begin position="14"/>
        <end position="127"/>
    </location>
</feature>
<sequence length="393" mass="41948">MTDKTFLNWPFFEPQHRELAEKVQTWATDNIPALVANEHEALDQTCIDLMRGMAKAGITGYAVPASGGGALKKLDVRSLSIIRDVLGEHHALADFAFAMQGLGSGPISLFGNADQQTRYLNKVVSGKSMAAFALSEAEAGSDVAAMSTNAVKTDAGYILNGEKTWISNAGIANFYTVFARTGEAPGAKGISCFIVDADTVGFSVPERIDLVAPHPLGTLRFENCLIPHENLVGEAGRGFGIAMATLDVFRTTVAAAALGMARRAMDETLSYVSQRKLFGGVLADLQLVQGKLSDMALAIDSSALLVYRSAWTKDCVADRVTREAAMAKLHATESAQLVVDAAVQLHGGKGVTRGHIIESLYRDVRALRIYEGASEVQQVIIARQALANFSGRG</sequence>
<organism evidence="9 10">
    <name type="scientific">SAR92 clade bacterium H455</name>
    <dbReference type="NCBI Taxonomy" id="2974818"/>
    <lineage>
        <taxon>Bacteria</taxon>
        <taxon>Pseudomonadati</taxon>
        <taxon>Pseudomonadota</taxon>
        <taxon>Gammaproteobacteria</taxon>
        <taxon>Cellvibrionales</taxon>
        <taxon>Porticoccaceae</taxon>
        <taxon>SAR92 clade</taxon>
    </lineage>
</organism>
<dbReference type="Pfam" id="PF00441">
    <property type="entry name" value="Acyl-CoA_dh_1"/>
    <property type="match status" value="1"/>
</dbReference>